<dbReference type="PANTHER" id="PTHR31356">
    <property type="entry name" value="THYLAKOID LUMENAL 29 KDA PROTEIN, CHLOROPLASTIC-RELATED"/>
    <property type="match status" value="1"/>
</dbReference>
<dbReference type="Pfam" id="PF00141">
    <property type="entry name" value="peroxidase"/>
    <property type="match status" value="1"/>
</dbReference>
<dbReference type="InterPro" id="IPR019793">
    <property type="entry name" value="Peroxidases_heam-ligand_BS"/>
</dbReference>
<dbReference type="RefSeq" id="XP_013903441.1">
    <property type="nucleotide sequence ID" value="XM_014047987.1"/>
</dbReference>
<feature type="domain" description="Plant heme peroxidase family profile" evidence="5">
    <location>
        <begin position="84"/>
        <end position="301"/>
    </location>
</feature>
<dbReference type="PROSITE" id="PS50873">
    <property type="entry name" value="PEROXIDASE_4"/>
    <property type="match status" value="1"/>
</dbReference>
<dbReference type="InterPro" id="IPR044831">
    <property type="entry name" value="Ccp1-like"/>
</dbReference>
<dbReference type="Proteomes" id="UP000054498">
    <property type="component" value="Unassembled WGS sequence"/>
</dbReference>
<organism evidence="6 7">
    <name type="scientific">Monoraphidium neglectum</name>
    <dbReference type="NCBI Taxonomy" id="145388"/>
    <lineage>
        <taxon>Eukaryota</taxon>
        <taxon>Viridiplantae</taxon>
        <taxon>Chlorophyta</taxon>
        <taxon>core chlorophytes</taxon>
        <taxon>Chlorophyceae</taxon>
        <taxon>CS clade</taxon>
        <taxon>Sphaeropleales</taxon>
        <taxon>Selenastraceae</taxon>
        <taxon>Monoraphidium</taxon>
    </lineage>
</organism>
<dbReference type="STRING" id="145388.A0A0D2MV77"/>
<dbReference type="PRINTS" id="PR00458">
    <property type="entry name" value="PEROXIDASE"/>
</dbReference>
<evidence type="ECO:0000313" key="7">
    <source>
        <dbReference type="Proteomes" id="UP000054498"/>
    </source>
</evidence>
<gene>
    <name evidence="6" type="ORF">MNEG_3533</name>
</gene>
<dbReference type="Gene3D" id="1.10.520.10">
    <property type="match status" value="1"/>
</dbReference>
<dbReference type="KEGG" id="mng:MNEG_3533"/>
<dbReference type="EC" id="1.11.1.11" evidence="3"/>
<protein>
    <recommendedName>
        <fullName evidence="3">L-ascorbate peroxidase</fullName>
        <ecNumber evidence="3">1.11.1.11</ecNumber>
    </recommendedName>
</protein>
<dbReference type="SUPFAM" id="SSF48113">
    <property type="entry name" value="Heme-dependent peroxidases"/>
    <property type="match status" value="1"/>
</dbReference>
<dbReference type="Gene3D" id="1.10.420.10">
    <property type="entry name" value="Peroxidase, domain 2"/>
    <property type="match status" value="1"/>
</dbReference>
<dbReference type="InterPro" id="IPR010255">
    <property type="entry name" value="Haem_peroxidase_sf"/>
</dbReference>
<reference evidence="6 7" key="1">
    <citation type="journal article" date="2013" name="BMC Genomics">
        <title>Reconstruction of the lipid metabolism for the microalga Monoraphidium neglectum from its genome sequence reveals characteristics suitable for biofuel production.</title>
        <authorList>
            <person name="Bogen C."/>
            <person name="Al-Dilaimi A."/>
            <person name="Albersmeier A."/>
            <person name="Wichmann J."/>
            <person name="Grundmann M."/>
            <person name="Rupp O."/>
            <person name="Lauersen K.J."/>
            <person name="Blifernez-Klassen O."/>
            <person name="Kalinowski J."/>
            <person name="Goesmann A."/>
            <person name="Mussgnug J.H."/>
            <person name="Kruse O."/>
        </authorList>
    </citation>
    <scope>NUCLEOTIDE SEQUENCE [LARGE SCALE GENOMIC DNA]</scope>
    <source>
        <strain evidence="6 7">SAG 48.87</strain>
    </source>
</reference>
<accession>A0A0D2MV77</accession>
<proteinExistence type="inferred from homology"/>
<evidence type="ECO:0000256" key="3">
    <source>
        <dbReference type="ARBA" id="ARBA00012940"/>
    </source>
</evidence>
<dbReference type="InterPro" id="IPR002016">
    <property type="entry name" value="Haem_peroxidase"/>
</dbReference>
<comment type="similarity">
    <text evidence="2">Belongs to the peroxidase family. Ascorbate peroxidase subfamily.</text>
</comment>
<dbReference type="InterPro" id="IPR002207">
    <property type="entry name" value="Peroxidase_I"/>
</dbReference>
<dbReference type="PANTHER" id="PTHR31356:SF8">
    <property type="entry name" value="L-ASCORBATE PEROXIDASE 6-RELATED"/>
    <property type="match status" value="1"/>
</dbReference>
<dbReference type="GO" id="GO:0016688">
    <property type="term" value="F:L-ascorbate peroxidase activity"/>
    <property type="evidence" value="ECO:0007669"/>
    <property type="project" value="UniProtKB-EC"/>
</dbReference>
<dbReference type="PRINTS" id="PR00459">
    <property type="entry name" value="ASPEROXIDASE"/>
</dbReference>
<evidence type="ECO:0000256" key="4">
    <source>
        <dbReference type="ARBA" id="ARBA00023002"/>
    </source>
</evidence>
<evidence type="ECO:0000256" key="2">
    <source>
        <dbReference type="ARBA" id="ARBA00006873"/>
    </source>
</evidence>
<dbReference type="GO" id="GO:0000302">
    <property type="term" value="P:response to reactive oxygen species"/>
    <property type="evidence" value="ECO:0007669"/>
    <property type="project" value="TreeGrafter"/>
</dbReference>
<dbReference type="AlphaFoldDB" id="A0A0D2MV77"/>
<keyword evidence="4" id="KW-0560">Oxidoreductase</keyword>
<keyword evidence="7" id="KW-1185">Reference proteome</keyword>
<comment type="cofactor">
    <cofactor evidence="1">
        <name>heme b</name>
        <dbReference type="ChEBI" id="CHEBI:60344"/>
    </cofactor>
</comment>
<name>A0A0D2MV77_9CHLO</name>
<dbReference type="PROSITE" id="PS00435">
    <property type="entry name" value="PEROXIDASE_1"/>
    <property type="match status" value="1"/>
</dbReference>
<dbReference type="GO" id="GO:0034599">
    <property type="term" value="P:cellular response to oxidative stress"/>
    <property type="evidence" value="ECO:0007669"/>
    <property type="project" value="InterPro"/>
</dbReference>
<dbReference type="OrthoDB" id="2859658at2759"/>
<evidence type="ECO:0000313" key="6">
    <source>
        <dbReference type="EMBL" id="KIZ04422.1"/>
    </source>
</evidence>
<evidence type="ECO:0000256" key="1">
    <source>
        <dbReference type="ARBA" id="ARBA00001970"/>
    </source>
</evidence>
<sequence length="301" mass="31113">MLQDHVAASGASASGLARRHALLLLPSASGALLRLVAGAAAAGSPPLLAPGYALAGVDEGVVPSPAVKAAIDKAIDSVVNVGKAPLMLRLAYHDAGTFSKKAGDGGLNASIQFELDRPENFGLKRGWRLVEQAKASLKGTPADGLVSNADLIAWAGARAVAVTGGPRVPLTIGRADARAADPPGRMASERSGPQALIDNFADKGFGVRELVALSGAHTIGGKGFGDAATFDNAYYTSLLAKPWLDKTNPMWDHIGLPSDHALPEDPRTLEVIQEYARDQAAFFDDFSAAFQKLCATGVTLA</sequence>
<evidence type="ECO:0000259" key="5">
    <source>
        <dbReference type="PROSITE" id="PS50873"/>
    </source>
</evidence>
<dbReference type="GO" id="GO:0042744">
    <property type="term" value="P:hydrogen peroxide catabolic process"/>
    <property type="evidence" value="ECO:0007669"/>
    <property type="project" value="TreeGrafter"/>
</dbReference>
<dbReference type="EMBL" id="KK100667">
    <property type="protein sequence ID" value="KIZ04422.1"/>
    <property type="molecule type" value="Genomic_DNA"/>
</dbReference>
<dbReference type="GeneID" id="25736411"/>
<dbReference type="GO" id="GO:0020037">
    <property type="term" value="F:heme binding"/>
    <property type="evidence" value="ECO:0007669"/>
    <property type="project" value="InterPro"/>
</dbReference>